<keyword evidence="1" id="KW-0456">Lyase</keyword>
<dbReference type="SUPFAM" id="SSF51604">
    <property type="entry name" value="Enolase C-terminal domain-like"/>
    <property type="match status" value="1"/>
</dbReference>
<organism evidence="4">
    <name type="scientific">marine sediment metagenome</name>
    <dbReference type="NCBI Taxonomy" id="412755"/>
    <lineage>
        <taxon>unclassified sequences</taxon>
        <taxon>metagenomes</taxon>
        <taxon>ecological metagenomes</taxon>
    </lineage>
</organism>
<gene>
    <name evidence="4" type="ORF">S01H1_07912</name>
</gene>
<dbReference type="PROSITE" id="PS00908">
    <property type="entry name" value="MR_MLE_1"/>
    <property type="match status" value="1"/>
</dbReference>
<dbReference type="GO" id="GO:0016829">
    <property type="term" value="F:lyase activity"/>
    <property type="evidence" value="ECO:0007669"/>
    <property type="project" value="UniProtKB-KW"/>
</dbReference>
<dbReference type="InterPro" id="IPR013341">
    <property type="entry name" value="Mandelate_racemase_N_dom"/>
</dbReference>
<dbReference type="SUPFAM" id="SSF54826">
    <property type="entry name" value="Enolase N-terminal domain-like"/>
    <property type="match status" value="1"/>
</dbReference>
<dbReference type="InterPro" id="IPR034593">
    <property type="entry name" value="DgoD-like"/>
</dbReference>
<dbReference type="Gene3D" id="3.20.20.120">
    <property type="entry name" value="Enolase-like C-terminal domain"/>
    <property type="match status" value="1"/>
</dbReference>
<name>X0S8Z0_9ZZZZ</name>
<reference evidence="4" key="1">
    <citation type="journal article" date="2014" name="Front. Microbiol.">
        <title>High frequency of phylogenetically diverse reductive dehalogenase-homologous genes in deep subseafloor sedimentary metagenomes.</title>
        <authorList>
            <person name="Kawai M."/>
            <person name="Futagami T."/>
            <person name="Toyoda A."/>
            <person name="Takaki Y."/>
            <person name="Nishi S."/>
            <person name="Hori S."/>
            <person name="Arai W."/>
            <person name="Tsubouchi T."/>
            <person name="Morono Y."/>
            <person name="Uchiyama I."/>
            <person name="Ito T."/>
            <person name="Fujiyama A."/>
            <person name="Inagaki F."/>
            <person name="Takami H."/>
        </authorList>
    </citation>
    <scope>NUCLEOTIDE SEQUENCE</scope>
    <source>
        <strain evidence="4">Expedition CK06-06</strain>
    </source>
</reference>
<dbReference type="PANTHER" id="PTHR48080">
    <property type="entry name" value="D-GALACTONATE DEHYDRATASE-RELATED"/>
    <property type="match status" value="1"/>
</dbReference>
<dbReference type="InterPro" id="IPR036849">
    <property type="entry name" value="Enolase-like_C_sf"/>
</dbReference>
<evidence type="ECO:0000259" key="3">
    <source>
        <dbReference type="Pfam" id="PF13378"/>
    </source>
</evidence>
<accession>X0S8Z0</accession>
<feature type="domain" description="Mandelate racemase/muconate lactonizing enzyme N-terminal" evidence="2">
    <location>
        <begin position="16"/>
        <end position="110"/>
    </location>
</feature>
<feature type="domain" description="Enolase C-terminal" evidence="3">
    <location>
        <begin position="135"/>
        <end position="208"/>
    </location>
</feature>
<dbReference type="Pfam" id="PF13378">
    <property type="entry name" value="MR_MLE_C"/>
    <property type="match status" value="1"/>
</dbReference>
<dbReference type="Pfam" id="PF02746">
    <property type="entry name" value="MR_MLE_N"/>
    <property type="match status" value="1"/>
</dbReference>
<dbReference type="AlphaFoldDB" id="X0S8Z0"/>
<protein>
    <recommendedName>
        <fullName evidence="5">Mandelate racemase/muconate lactonizing enzyme C-terminal domain-containing protein</fullName>
    </recommendedName>
</protein>
<proteinExistence type="predicted"/>
<dbReference type="InterPro" id="IPR018110">
    <property type="entry name" value="Mandel_Rmase/mucon_lact_enz_CS"/>
</dbReference>
<evidence type="ECO:0000259" key="2">
    <source>
        <dbReference type="Pfam" id="PF02746"/>
    </source>
</evidence>
<dbReference type="InterPro" id="IPR029065">
    <property type="entry name" value="Enolase_C-like"/>
</dbReference>
<evidence type="ECO:0000313" key="4">
    <source>
        <dbReference type="EMBL" id="GAF72402.1"/>
    </source>
</evidence>
<sequence length="213" mass="23956">MKITDVDVYTVFSFRTNFTFVKVSTDEGITGVGESTLEHKEHALEGAFEDLKGYLIGKDPFQIEYHWHNLYRDSYWRNGAVLMSAISGIDQALWDIKGKKLGVPVYELLGGKFRDRIPAYANGWFTGARTPEDFGAKAKDPVAMGFKALKFDPFGKSYMEISHKELTVSMDKLQAVRDSVGPDIDIMVEGHGRFNVPAAVAIGRELERIENIR</sequence>
<comment type="caution">
    <text evidence="4">The sequence shown here is derived from an EMBL/GenBank/DDBJ whole genome shotgun (WGS) entry which is preliminary data.</text>
</comment>
<dbReference type="PANTHER" id="PTHR48080:SF2">
    <property type="entry name" value="D-GALACTONATE DEHYDRATASE"/>
    <property type="match status" value="1"/>
</dbReference>
<dbReference type="Gene3D" id="3.30.390.10">
    <property type="entry name" value="Enolase-like, N-terminal domain"/>
    <property type="match status" value="1"/>
</dbReference>
<dbReference type="EMBL" id="BARS01004060">
    <property type="protein sequence ID" value="GAF72402.1"/>
    <property type="molecule type" value="Genomic_DNA"/>
</dbReference>
<dbReference type="CDD" id="cd03316">
    <property type="entry name" value="MR_like"/>
    <property type="match status" value="1"/>
</dbReference>
<dbReference type="GO" id="GO:0009063">
    <property type="term" value="P:amino acid catabolic process"/>
    <property type="evidence" value="ECO:0007669"/>
    <property type="project" value="InterPro"/>
</dbReference>
<feature type="non-terminal residue" evidence="4">
    <location>
        <position position="213"/>
    </location>
</feature>
<evidence type="ECO:0000256" key="1">
    <source>
        <dbReference type="ARBA" id="ARBA00023239"/>
    </source>
</evidence>
<evidence type="ECO:0008006" key="5">
    <source>
        <dbReference type="Google" id="ProtNLM"/>
    </source>
</evidence>
<dbReference type="InterPro" id="IPR029017">
    <property type="entry name" value="Enolase-like_N"/>
</dbReference>